<organism evidence="1 2">
    <name type="scientific">Solanum commersonii</name>
    <name type="common">Commerson's wild potato</name>
    <name type="synonym">Commerson's nightshade</name>
    <dbReference type="NCBI Taxonomy" id="4109"/>
    <lineage>
        <taxon>Eukaryota</taxon>
        <taxon>Viridiplantae</taxon>
        <taxon>Streptophyta</taxon>
        <taxon>Embryophyta</taxon>
        <taxon>Tracheophyta</taxon>
        <taxon>Spermatophyta</taxon>
        <taxon>Magnoliopsida</taxon>
        <taxon>eudicotyledons</taxon>
        <taxon>Gunneridae</taxon>
        <taxon>Pentapetalae</taxon>
        <taxon>asterids</taxon>
        <taxon>lamiids</taxon>
        <taxon>Solanales</taxon>
        <taxon>Solanaceae</taxon>
        <taxon>Solanoideae</taxon>
        <taxon>Solaneae</taxon>
        <taxon>Solanum</taxon>
    </lineage>
</organism>
<dbReference type="EMBL" id="JACXVP010000003">
    <property type="protein sequence ID" value="KAG5614974.1"/>
    <property type="molecule type" value="Genomic_DNA"/>
</dbReference>
<comment type="caution">
    <text evidence="1">The sequence shown here is derived from an EMBL/GenBank/DDBJ whole genome shotgun (WGS) entry which is preliminary data.</text>
</comment>
<proteinExistence type="predicted"/>
<protein>
    <submittedName>
        <fullName evidence="1">Uncharacterized protein</fullName>
    </submittedName>
</protein>
<dbReference type="Proteomes" id="UP000824120">
    <property type="component" value="Chromosome 3"/>
</dbReference>
<keyword evidence="2" id="KW-1185">Reference proteome</keyword>
<accession>A0A9J5ZRY5</accession>
<dbReference type="AlphaFoldDB" id="A0A9J5ZRY5"/>
<gene>
    <name evidence="1" type="ORF">H5410_014798</name>
</gene>
<evidence type="ECO:0000313" key="2">
    <source>
        <dbReference type="Proteomes" id="UP000824120"/>
    </source>
</evidence>
<name>A0A9J5ZRY5_SOLCO</name>
<sequence length="99" mass="11400">MIEPNGSSWHHAKDATWALKDYVRRLYTQAYHSWSETPNRICQAMFNDFIHRLYFCLKGIGLSRQVEALDSVQIATMSAQIAQLTAVLAESEQRRVAEQ</sequence>
<dbReference type="OrthoDB" id="1252236at2759"/>
<reference evidence="1 2" key="1">
    <citation type="submission" date="2020-09" db="EMBL/GenBank/DDBJ databases">
        <title>De no assembly of potato wild relative species, Solanum commersonii.</title>
        <authorList>
            <person name="Cho K."/>
        </authorList>
    </citation>
    <scope>NUCLEOTIDE SEQUENCE [LARGE SCALE GENOMIC DNA]</scope>
    <source>
        <strain evidence="1">LZ3.2</strain>
        <tissue evidence="1">Leaf</tissue>
    </source>
</reference>
<evidence type="ECO:0000313" key="1">
    <source>
        <dbReference type="EMBL" id="KAG5614974.1"/>
    </source>
</evidence>